<dbReference type="InterPro" id="IPR018129">
    <property type="entry name" value="PEP_COase_Lys_AS"/>
</dbReference>
<evidence type="ECO:0000256" key="6">
    <source>
        <dbReference type="ARBA" id="ARBA00023300"/>
    </source>
</evidence>
<feature type="region of interest" description="Disordered" evidence="10">
    <location>
        <begin position="98"/>
        <end position="117"/>
    </location>
</feature>
<keyword evidence="11" id="KW-0670">Pyruvate</keyword>
<name>A0A139AJJ9_GONPJ</name>
<keyword evidence="6" id="KW-0120">Carbon dioxide fixation</keyword>
<feature type="active site" evidence="9">
    <location>
        <position position="723"/>
    </location>
</feature>
<dbReference type="PROSITE" id="PS00781">
    <property type="entry name" value="PEPCASE_1"/>
    <property type="match status" value="1"/>
</dbReference>
<evidence type="ECO:0000256" key="7">
    <source>
        <dbReference type="ARBA" id="ARBA00048995"/>
    </source>
</evidence>
<evidence type="ECO:0000256" key="1">
    <source>
        <dbReference type="ARBA" id="ARBA00001946"/>
    </source>
</evidence>
<feature type="active site" evidence="8">
    <location>
        <position position="270"/>
    </location>
</feature>
<dbReference type="AlphaFoldDB" id="A0A139AJJ9"/>
<dbReference type="PRINTS" id="PR00150">
    <property type="entry name" value="PEPCARBXLASE"/>
</dbReference>
<dbReference type="EMBL" id="KQ965749">
    <property type="protein sequence ID" value="KXS16941.1"/>
    <property type="molecule type" value="Genomic_DNA"/>
</dbReference>
<evidence type="ECO:0000313" key="11">
    <source>
        <dbReference type="EMBL" id="KXS16941.1"/>
    </source>
</evidence>
<protein>
    <recommendedName>
        <fullName evidence="3">phosphoenolpyruvate carboxylase</fullName>
        <ecNumber evidence="3">4.1.1.31</ecNumber>
    </recommendedName>
</protein>
<reference evidence="11 12" key="1">
    <citation type="journal article" date="2015" name="Genome Biol. Evol.">
        <title>Phylogenomic analyses indicate that early fungi evolved digesting cell walls of algal ancestors of land plants.</title>
        <authorList>
            <person name="Chang Y."/>
            <person name="Wang S."/>
            <person name="Sekimoto S."/>
            <person name="Aerts A.L."/>
            <person name="Choi C."/>
            <person name="Clum A."/>
            <person name="LaButti K.M."/>
            <person name="Lindquist E.A."/>
            <person name="Yee Ngan C."/>
            <person name="Ohm R.A."/>
            <person name="Salamov A.A."/>
            <person name="Grigoriev I.V."/>
            <person name="Spatafora J.W."/>
            <person name="Berbee M.L."/>
        </authorList>
    </citation>
    <scope>NUCLEOTIDE SEQUENCE [LARGE SCALE GENOMIC DNA]</scope>
    <source>
        <strain evidence="11 12">JEL478</strain>
    </source>
</reference>
<comment type="catalytic activity">
    <reaction evidence="7">
        <text>oxaloacetate + phosphate = phosphoenolpyruvate + hydrogencarbonate</text>
        <dbReference type="Rhea" id="RHEA:28370"/>
        <dbReference type="ChEBI" id="CHEBI:16452"/>
        <dbReference type="ChEBI" id="CHEBI:17544"/>
        <dbReference type="ChEBI" id="CHEBI:43474"/>
        <dbReference type="ChEBI" id="CHEBI:58702"/>
        <dbReference type="EC" id="4.1.1.31"/>
    </reaction>
</comment>
<dbReference type="GO" id="GO:0015977">
    <property type="term" value="P:carbon fixation"/>
    <property type="evidence" value="ECO:0007669"/>
    <property type="project" value="UniProtKB-KW"/>
</dbReference>
<dbReference type="EC" id="4.1.1.31" evidence="3"/>
<dbReference type="GO" id="GO:0005829">
    <property type="term" value="C:cytosol"/>
    <property type="evidence" value="ECO:0007669"/>
    <property type="project" value="TreeGrafter"/>
</dbReference>
<organism evidence="11 12">
    <name type="scientific">Gonapodya prolifera (strain JEL478)</name>
    <name type="common">Monoblepharis prolifera</name>
    <dbReference type="NCBI Taxonomy" id="1344416"/>
    <lineage>
        <taxon>Eukaryota</taxon>
        <taxon>Fungi</taxon>
        <taxon>Fungi incertae sedis</taxon>
        <taxon>Chytridiomycota</taxon>
        <taxon>Chytridiomycota incertae sedis</taxon>
        <taxon>Monoblepharidomycetes</taxon>
        <taxon>Monoblepharidales</taxon>
        <taxon>Gonapodyaceae</taxon>
        <taxon>Gonapodya</taxon>
    </lineage>
</organism>
<evidence type="ECO:0000256" key="8">
    <source>
        <dbReference type="PROSITE-ProRule" id="PRU10111"/>
    </source>
</evidence>
<evidence type="ECO:0000256" key="5">
    <source>
        <dbReference type="ARBA" id="ARBA00023239"/>
    </source>
</evidence>
<dbReference type="PANTHER" id="PTHR30523:SF6">
    <property type="entry name" value="PHOSPHOENOLPYRUVATE CARBOXYLASE"/>
    <property type="match status" value="1"/>
</dbReference>
<evidence type="ECO:0000256" key="2">
    <source>
        <dbReference type="ARBA" id="ARBA00008346"/>
    </source>
</evidence>
<dbReference type="Pfam" id="PF00311">
    <property type="entry name" value="PEPcase"/>
    <property type="match status" value="1"/>
</dbReference>
<dbReference type="PROSITE" id="PS00393">
    <property type="entry name" value="PEPCASE_2"/>
    <property type="match status" value="1"/>
</dbReference>
<dbReference type="HAMAP" id="MF_00595">
    <property type="entry name" value="PEPcase_type1"/>
    <property type="match status" value="1"/>
</dbReference>
<dbReference type="Gene3D" id="1.20.1440.90">
    <property type="entry name" value="Phosphoenolpyruvate/pyruvate domain"/>
    <property type="match status" value="1"/>
</dbReference>
<dbReference type="Proteomes" id="UP000070544">
    <property type="component" value="Unassembled WGS sequence"/>
</dbReference>
<keyword evidence="12" id="KW-1185">Reference proteome</keyword>
<evidence type="ECO:0000256" key="4">
    <source>
        <dbReference type="ARBA" id="ARBA00022842"/>
    </source>
</evidence>
<comment type="similarity">
    <text evidence="2">Belongs to the PEPCase type 1 family.</text>
</comment>
<evidence type="ECO:0000256" key="10">
    <source>
        <dbReference type="SAM" id="MobiDB-lite"/>
    </source>
</evidence>
<proteinExistence type="inferred from homology"/>
<evidence type="ECO:0000313" key="12">
    <source>
        <dbReference type="Proteomes" id="UP000070544"/>
    </source>
</evidence>
<dbReference type="InterPro" id="IPR022805">
    <property type="entry name" value="PEP_COase_bac/pln-type"/>
</dbReference>
<dbReference type="InterPro" id="IPR021135">
    <property type="entry name" value="PEP_COase"/>
</dbReference>
<dbReference type="PANTHER" id="PTHR30523">
    <property type="entry name" value="PHOSPHOENOLPYRUVATE CARBOXYLASE"/>
    <property type="match status" value="1"/>
</dbReference>
<dbReference type="SUPFAM" id="SSF51621">
    <property type="entry name" value="Phosphoenolpyruvate/pyruvate domain"/>
    <property type="match status" value="1"/>
</dbReference>
<dbReference type="InterPro" id="IPR033129">
    <property type="entry name" value="PEPCASE_His_AS"/>
</dbReference>
<accession>A0A139AJJ9</accession>
<dbReference type="STRING" id="1344416.A0A139AJJ9"/>
<dbReference type="InterPro" id="IPR015813">
    <property type="entry name" value="Pyrv/PenolPyrv_kinase-like_dom"/>
</dbReference>
<evidence type="ECO:0000256" key="3">
    <source>
        <dbReference type="ARBA" id="ARBA00012305"/>
    </source>
</evidence>
<keyword evidence="5" id="KW-0456">Lyase</keyword>
<keyword evidence="4" id="KW-0460">Magnesium</keyword>
<gene>
    <name evidence="11" type="ORF">M427DRAFT_68707</name>
</gene>
<comment type="cofactor">
    <cofactor evidence="1">
        <name>Mg(2+)</name>
        <dbReference type="ChEBI" id="CHEBI:18420"/>
    </cofactor>
</comment>
<sequence length="1065" mass="118948">MSDTASAYSPSPPPSVGTNGLTASSPSPPPLISPSVRRINELLATPEPSNGTAGVPSRAASTSSDGEFDLSAFLGGLMAKRVDGKSFSVDPALNAKPRALKSARKESKVENVQDASAQKPVEFHGPLEEDLKVLTSTLMQIVKEHELEKGPESERTVTLIEAFLAASRNYHATGSDEDFKTLTKIARQVHEPTDFLEIGRTFSELLTLGEIAERQHRIRRWRAYRRGESTLHFKQTISDAFEELLNAGLTPTQIRSTITDQMVNLTLTAHPTQATRKTLLGKYYNIAQLLARRDESLLTPDEYSELLESLEREIFAIWRSNTVRRKRPTPNDEARTGLEVVETVLWKAVPQFARSLDAALEAMGTEALDPDVCPVRIGTWIGGDRDGNPFVTHKVTRDVVNFARWRAAALYFQEADALLFDLSVMRSTPEFRKWVTEEVVPSIQVPDKKHSEATLGGMATVGINSYFAADNHSFGQEEPYRVVLAWVRERLRITERYYNEIVSTHVVPLPPPGLVTKVADIWDPLKRCYDSLCASGSALIAKGRLLDVLRRLTVFGLTLVKLDIRQESTEHTEALDAITRYIGLGPDSYKSWSEKDRVDWLVQELQSRRPLVPETWPEKDGEEVSDMTKEVIKTFRTLGQIGREALNVYVISMAQTSSDILAVYLLQKTFGVREPLHVCPLFETKADLENSLATMQALYSLPWYKKQIKGNQEIMLGYSDSAKDAGRLASVWSLWVAQESLMELSNQNGVRLQLFHGRGGTVGRGGGPQHLAILSQPPGTINGRMRITIQGEIIDTHFGGGLLGTAVQTLERYTNAVLIATMRPVAAPKPTWRAMFSELSEASCDAYRKIVFQNPQFVEYLRAATPNPELGMLNIGSRPSKRRAGGIETLRAIPWIFSWNQTRFQIPVWLGIGTALENAIEKGKLPLLLEMYDQWPFFKSTMALVQMVLAKCDIRIAEYYEHRLVPDNLLPIGVELRKQFMLTRDTVLTVSSQHEMLERDPVVRRAIEARVPFMDPINLLQAELLHRIRKANETPTDGKASDDILLNDSLIVTIQGISKGMGNTG</sequence>
<feature type="region of interest" description="Disordered" evidence="10">
    <location>
        <begin position="1"/>
        <end position="65"/>
    </location>
</feature>
<dbReference type="OrthoDB" id="1365747at2759"/>
<dbReference type="GO" id="GO:0006099">
    <property type="term" value="P:tricarboxylic acid cycle"/>
    <property type="evidence" value="ECO:0007669"/>
    <property type="project" value="InterPro"/>
</dbReference>
<dbReference type="NCBIfam" id="NF000584">
    <property type="entry name" value="PRK00009.1"/>
    <property type="match status" value="1"/>
</dbReference>
<evidence type="ECO:0000256" key="9">
    <source>
        <dbReference type="PROSITE-ProRule" id="PRU10112"/>
    </source>
</evidence>
<dbReference type="GO" id="GO:0008964">
    <property type="term" value="F:phosphoenolpyruvate carboxylase activity"/>
    <property type="evidence" value="ECO:0007669"/>
    <property type="project" value="UniProtKB-EC"/>
</dbReference>